<name>A0A2P5DJS4_PARAD</name>
<reference evidence="3" key="1">
    <citation type="submission" date="2016-06" db="EMBL/GenBank/DDBJ databases">
        <title>Parallel loss of symbiosis genes in relatives of nitrogen-fixing non-legume Parasponia.</title>
        <authorList>
            <person name="Van Velzen R."/>
            <person name="Holmer R."/>
            <person name="Bu F."/>
            <person name="Rutten L."/>
            <person name="Van Zeijl A."/>
            <person name="Liu W."/>
            <person name="Santuari L."/>
            <person name="Cao Q."/>
            <person name="Sharma T."/>
            <person name="Shen D."/>
            <person name="Roswanjaya Y."/>
            <person name="Wardhani T."/>
            <person name="Kalhor M.S."/>
            <person name="Jansen J."/>
            <person name="Van den Hoogen J."/>
            <person name="Gungor B."/>
            <person name="Hartog M."/>
            <person name="Hontelez J."/>
            <person name="Verver J."/>
            <person name="Yang W.-C."/>
            <person name="Schijlen E."/>
            <person name="Repin R."/>
            <person name="Schilthuizen M."/>
            <person name="Schranz E."/>
            <person name="Heidstra R."/>
            <person name="Miyata K."/>
            <person name="Fedorova E."/>
            <person name="Kohlen W."/>
            <person name="Bisseling T."/>
            <person name="Smit S."/>
            <person name="Geurts R."/>
        </authorList>
    </citation>
    <scope>NUCLEOTIDE SEQUENCE [LARGE SCALE GENOMIC DNA]</scope>
    <source>
        <strain evidence="3">cv. WU1-14</strain>
    </source>
</reference>
<feature type="region of interest" description="Disordered" evidence="1">
    <location>
        <begin position="47"/>
        <end position="69"/>
    </location>
</feature>
<organism evidence="2 3">
    <name type="scientific">Parasponia andersonii</name>
    <name type="common">Sponia andersonii</name>
    <dbReference type="NCBI Taxonomy" id="3476"/>
    <lineage>
        <taxon>Eukaryota</taxon>
        <taxon>Viridiplantae</taxon>
        <taxon>Streptophyta</taxon>
        <taxon>Embryophyta</taxon>
        <taxon>Tracheophyta</taxon>
        <taxon>Spermatophyta</taxon>
        <taxon>Magnoliopsida</taxon>
        <taxon>eudicotyledons</taxon>
        <taxon>Gunneridae</taxon>
        <taxon>Pentapetalae</taxon>
        <taxon>rosids</taxon>
        <taxon>fabids</taxon>
        <taxon>Rosales</taxon>
        <taxon>Cannabaceae</taxon>
        <taxon>Parasponia</taxon>
    </lineage>
</organism>
<comment type="caution">
    <text evidence="2">The sequence shown here is derived from an EMBL/GenBank/DDBJ whole genome shotgun (WGS) entry which is preliminary data.</text>
</comment>
<dbReference type="OrthoDB" id="10300858at2759"/>
<keyword evidence="3" id="KW-1185">Reference proteome</keyword>
<protein>
    <submittedName>
        <fullName evidence="2">Uncharacterized protein</fullName>
    </submittedName>
</protein>
<dbReference type="Proteomes" id="UP000237105">
    <property type="component" value="Unassembled WGS sequence"/>
</dbReference>
<feature type="compositionally biased region" description="Basic and acidic residues" evidence="1">
    <location>
        <begin position="50"/>
        <end position="67"/>
    </location>
</feature>
<evidence type="ECO:0000256" key="1">
    <source>
        <dbReference type="SAM" id="MobiDB-lite"/>
    </source>
</evidence>
<dbReference type="EMBL" id="JXTB01000033">
    <property type="protein sequence ID" value="PON73520.1"/>
    <property type="molecule type" value="Genomic_DNA"/>
</dbReference>
<evidence type="ECO:0000313" key="3">
    <source>
        <dbReference type="Proteomes" id="UP000237105"/>
    </source>
</evidence>
<evidence type="ECO:0000313" key="2">
    <source>
        <dbReference type="EMBL" id="PON73520.1"/>
    </source>
</evidence>
<gene>
    <name evidence="2" type="ORF">PanWU01x14_057020</name>
</gene>
<accession>A0A2P5DJS4</accession>
<sequence length="122" mass="13916">MSTTSALNVRLVLRLTKQIQRLKNHNSEHKEMDSENSESFLVQHVNPKAGENEIRQREKEVNPREHSFTGGEVVPDVALPVEIVHHRPYIHGDLRPRIAIGEEERVLIRIGLVVHRVDLPAG</sequence>
<proteinExistence type="predicted"/>
<dbReference type="AlphaFoldDB" id="A0A2P5DJS4"/>